<dbReference type="Proteomes" id="UP000006622">
    <property type="component" value="Chromosome"/>
</dbReference>
<evidence type="ECO:0000259" key="6">
    <source>
        <dbReference type="Pfam" id="PF08241"/>
    </source>
</evidence>
<comment type="pathway">
    <text evidence="4">Phospholipid metabolism.</text>
</comment>
<dbReference type="OrthoDB" id="1018at2157"/>
<name>F7XQL0_METZD</name>
<gene>
    <name evidence="7" type="ordered locus">Mzhil_0646</name>
</gene>
<proteinExistence type="predicted"/>
<dbReference type="GO" id="GO:0008757">
    <property type="term" value="F:S-adenosylmethionine-dependent methyltransferase activity"/>
    <property type="evidence" value="ECO:0007669"/>
    <property type="project" value="InterPro"/>
</dbReference>
<sequence>MSELDKRLQQCRRPSGPEGKVIGKEMNIRHQQLWMWGLEHIELMPGSTILDIGFGGGMSLQVLSSLNPEGKVYGIDYSDEMVKLARDVNKELIDSGKIQVLQGSVSCIPFKNFTFDVACAFETCYFWPDLIENFREIHRTLKNEGILLVVNEVYDHPQFKDRNSRYAQSTGMKYYKPEEYRNYLYQAGYSSAEIHEIPEKNWIVMIAEK</sequence>
<dbReference type="Pfam" id="PF08241">
    <property type="entry name" value="Methyltransf_11"/>
    <property type="match status" value="1"/>
</dbReference>
<dbReference type="Gene3D" id="3.40.50.150">
    <property type="entry name" value="Vaccinia Virus protein VP39"/>
    <property type="match status" value="1"/>
</dbReference>
<feature type="region of interest" description="Disordered" evidence="5">
    <location>
        <begin position="1"/>
        <end position="21"/>
    </location>
</feature>
<dbReference type="AlphaFoldDB" id="F7XQL0"/>
<dbReference type="EMBL" id="CP002101">
    <property type="protein sequence ID" value="AEH60513.1"/>
    <property type="molecule type" value="Genomic_DNA"/>
</dbReference>
<evidence type="ECO:0000256" key="5">
    <source>
        <dbReference type="SAM" id="MobiDB-lite"/>
    </source>
</evidence>
<dbReference type="PANTHER" id="PTHR44307:SF2">
    <property type="entry name" value="PHOSPHOETHANOLAMINE METHYLTRANSFERASE ISOFORM X1"/>
    <property type="match status" value="1"/>
</dbReference>
<dbReference type="InterPro" id="IPR029063">
    <property type="entry name" value="SAM-dependent_MTases_sf"/>
</dbReference>
<dbReference type="SUPFAM" id="SSF53335">
    <property type="entry name" value="S-adenosyl-L-methionine-dependent methyltransferases"/>
    <property type="match status" value="1"/>
</dbReference>
<keyword evidence="3 7" id="KW-0808">Transferase</keyword>
<accession>F7XQL0</accession>
<evidence type="ECO:0000256" key="1">
    <source>
        <dbReference type="ARBA" id="ARBA00005189"/>
    </source>
</evidence>
<keyword evidence="2 7" id="KW-0489">Methyltransferase</keyword>
<reference evidence="7 8" key="1">
    <citation type="submission" date="2010-07" db="EMBL/GenBank/DDBJ databases">
        <title>The complete genome of Methanosalsum zhilinae DSM 4017.</title>
        <authorList>
            <consortium name="US DOE Joint Genome Institute (JGI-PGF)"/>
            <person name="Lucas S."/>
            <person name="Copeland A."/>
            <person name="Lapidus A."/>
            <person name="Glavina del Rio T."/>
            <person name="Dalin E."/>
            <person name="Tice H."/>
            <person name="Bruce D."/>
            <person name="Goodwin L."/>
            <person name="Pitluck S."/>
            <person name="Kyrpides N."/>
            <person name="Mavromatis K."/>
            <person name="Ovchinnikova G."/>
            <person name="Daligault H."/>
            <person name="Detter J.C."/>
            <person name="Han C."/>
            <person name="Tapia R."/>
            <person name="Larimer F."/>
            <person name="Land M."/>
            <person name="Hauser L."/>
            <person name="Markowitz V."/>
            <person name="Cheng J.-F."/>
            <person name="Hugenholtz P."/>
            <person name="Woyke T."/>
            <person name="Wu D."/>
            <person name="Spring S."/>
            <person name="Schueler E."/>
            <person name="Brambilla E."/>
            <person name="Klenk H.-P."/>
            <person name="Eisen J.A."/>
        </authorList>
    </citation>
    <scope>NUCLEOTIDE SEQUENCE [LARGE SCALE GENOMIC DNA]</scope>
    <source>
        <strain evidence="8">DSM 4017 / NBRC 107636 / OCM 62 / WeN5</strain>
    </source>
</reference>
<evidence type="ECO:0000313" key="8">
    <source>
        <dbReference type="Proteomes" id="UP000006622"/>
    </source>
</evidence>
<organism evidence="7 8">
    <name type="scientific">Methanosalsum zhilinae (strain DSM 4017 / NBRC 107636 / OCM 62 / WeN5)</name>
    <name type="common">Methanohalophilus zhilinae</name>
    <dbReference type="NCBI Taxonomy" id="679901"/>
    <lineage>
        <taxon>Archaea</taxon>
        <taxon>Methanobacteriati</taxon>
        <taxon>Methanobacteriota</taxon>
        <taxon>Stenosarchaea group</taxon>
        <taxon>Methanomicrobia</taxon>
        <taxon>Methanosarcinales</taxon>
        <taxon>Methanosarcinaceae</taxon>
        <taxon>Methanosalsum</taxon>
    </lineage>
</organism>
<dbReference type="GeneID" id="10822257"/>
<evidence type="ECO:0000256" key="3">
    <source>
        <dbReference type="ARBA" id="ARBA00022679"/>
    </source>
</evidence>
<dbReference type="CDD" id="cd02440">
    <property type="entry name" value="AdoMet_MTases"/>
    <property type="match status" value="1"/>
</dbReference>
<dbReference type="KEGG" id="mzh:Mzhil_0646"/>
<dbReference type="PANTHER" id="PTHR44307">
    <property type="entry name" value="PHOSPHOETHANOLAMINE METHYLTRANSFERASE"/>
    <property type="match status" value="1"/>
</dbReference>
<evidence type="ECO:0000256" key="2">
    <source>
        <dbReference type="ARBA" id="ARBA00022603"/>
    </source>
</evidence>
<evidence type="ECO:0000313" key="7">
    <source>
        <dbReference type="EMBL" id="AEH60513.1"/>
    </source>
</evidence>
<feature type="domain" description="Methyltransferase type 11" evidence="6">
    <location>
        <begin position="50"/>
        <end position="149"/>
    </location>
</feature>
<dbReference type="InterPro" id="IPR013216">
    <property type="entry name" value="Methyltransf_11"/>
</dbReference>
<dbReference type="GO" id="GO:0032259">
    <property type="term" value="P:methylation"/>
    <property type="evidence" value="ECO:0007669"/>
    <property type="project" value="UniProtKB-KW"/>
</dbReference>
<protein>
    <submittedName>
        <fullName evidence="7">Methyltransferase type 11</fullName>
    </submittedName>
</protein>
<dbReference type="RefSeq" id="WP_013897952.1">
    <property type="nucleotide sequence ID" value="NC_015676.1"/>
</dbReference>
<dbReference type="STRING" id="679901.Mzhil_0646"/>
<dbReference type="HOGENOM" id="CLU_081534_1_2_2"/>
<evidence type="ECO:0000256" key="4">
    <source>
        <dbReference type="ARBA" id="ARBA00025707"/>
    </source>
</evidence>
<keyword evidence="8" id="KW-1185">Reference proteome</keyword>
<comment type="pathway">
    <text evidence="1">Lipid metabolism.</text>
</comment>